<protein>
    <submittedName>
        <fullName evidence="2">Calcium-binding protein</fullName>
    </submittedName>
</protein>
<feature type="chain" id="PRO_5021373486" evidence="1">
    <location>
        <begin position="24"/>
        <end position="90"/>
    </location>
</feature>
<sequence>MPMNRFLPLAFVFSLLLPASLSAEPAFFTPIPNDLVHLAAGWSCKMATSCADAVRHWCGGYSRGDGDGIPCENVCSSLSEVRRIRSQIGC</sequence>
<evidence type="ECO:0000313" key="2">
    <source>
        <dbReference type="EMBL" id="TPW32539.1"/>
    </source>
</evidence>
<name>A0A506UGV0_9HYPH</name>
<comment type="caution">
    <text evidence="2">The sequence shown here is derived from an EMBL/GenBank/DDBJ whole genome shotgun (WGS) entry which is preliminary data.</text>
</comment>
<dbReference type="OrthoDB" id="9805504at2"/>
<organism evidence="2 3">
    <name type="scientific">Martelella alba</name>
    <dbReference type="NCBI Taxonomy" id="2590451"/>
    <lineage>
        <taxon>Bacteria</taxon>
        <taxon>Pseudomonadati</taxon>
        <taxon>Pseudomonadota</taxon>
        <taxon>Alphaproteobacteria</taxon>
        <taxon>Hyphomicrobiales</taxon>
        <taxon>Aurantimonadaceae</taxon>
        <taxon>Martelella</taxon>
    </lineage>
</organism>
<proteinExistence type="predicted"/>
<keyword evidence="1" id="KW-0732">Signal</keyword>
<evidence type="ECO:0000256" key="1">
    <source>
        <dbReference type="SAM" id="SignalP"/>
    </source>
</evidence>
<evidence type="ECO:0000313" key="3">
    <source>
        <dbReference type="Proteomes" id="UP000318801"/>
    </source>
</evidence>
<feature type="signal peptide" evidence="1">
    <location>
        <begin position="1"/>
        <end position="23"/>
    </location>
</feature>
<dbReference type="EMBL" id="VHLG01000002">
    <property type="protein sequence ID" value="TPW32539.1"/>
    <property type="molecule type" value="Genomic_DNA"/>
</dbReference>
<accession>A0A506UGV0</accession>
<dbReference type="Proteomes" id="UP000318801">
    <property type="component" value="Unassembled WGS sequence"/>
</dbReference>
<keyword evidence="3" id="KW-1185">Reference proteome</keyword>
<gene>
    <name evidence="2" type="ORF">FJU08_05990</name>
</gene>
<dbReference type="AlphaFoldDB" id="A0A506UGV0"/>
<reference evidence="2 3" key="1">
    <citation type="submission" date="2019-06" db="EMBL/GenBank/DDBJ databases">
        <authorList>
            <person name="Li M."/>
        </authorList>
    </citation>
    <scope>NUCLEOTIDE SEQUENCE [LARGE SCALE GENOMIC DNA]</scope>
    <source>
        <strain evidence="2 3">BGMRC2036</strain>
    </source>
</reference>